<keyword evidence="3" id="KW-1185">Reference proteome</keyword>
<name>A0A1J4K1T7_9EUKA</name>
<dbReference type="AlphaFoldDB" id="A0A1J4K1T7"/>
<organism evidence="2 3">
    <name type="scientific">Tritrichomonas foetus</name>
    <dbReference type="NCBI Taxonomy" id="1144522"/>
    <lineage>
        <taxon>Eukaryota</taxon>
        <taxon>Metamonada</taxon>
        <taxon>Parabasalia</taxon>
        <taxon>Tritrichomonadida</taxon>
        <taxon>Tritrichomonadidae</taxon>
        <taxon>Tritrichomonas</taxon>
    </lineage>
</organism>
<dbReference type="VEuPathDB" id="TrichDB:TRFO_06187"/>
<dbReference type="Proteomes" id="UP000179807">
    <property type="component" value="Unassembled WGS sequence"/>
</dbReference>
<dbReference type="GeneID" id="94827645"/>
<dbReference type="RefSeq" id="XP_068357888.1">
    <property type="nucleotide sequence ID" value="XM_068492941.1"/>
</dbReference>
<dbReference type="EMBL" id="MLAK01000782">
    <property type="protein sequence ID" value="OHT04752.1"/>
    <property type="molecule type" value="Genomic_DNA"/>
</dbReference>
<feature type="compositionally biased region" description="Acidic residues" evidence="1">
    <location>
        <begin position="74"/>
        <end position="83"/>
    </location>
</feature>
<sequence>MSASRTILPPISSFASTMPVINLDLPSIDNRERAIPSLQSNIPNPSYFNNSPETSSANQSTNTSLTYHAQPNEPDYESNDEGNDLQPTSERSSARNKMKPSQFTIEEDLAIVKCVFAYYKSSWNQKIPWSFWQVYRKTTGSQRSNSSLYHHWEGAICKKYGIFLNNSRLQDCINFIETQIQMDKGLNYKSASGFSSGTPLSTCRAQTQLFQETSNAPQPLMRNFSMPGFAVNQPFYQPMFY</sequence>
<feature type="region of interest" description="Disordered" evidence="1">
    <location>
        <begin position="37"/>
        <end position="100"/>
    </location>
</feature>
<feature type="compositionally biased region" description="Polar residues" evidence="1">
    <location>
        <begin position="37"/>
        <end position="69"/>
    </location>
</feature>
<gene>
    <name evidence="2" type="ORF">TRFO_06187</name>
</gene>
<evidence type="ECO:0000313" key="3">
    <source>
        <dbReference type="Proteomes" id="UP000179807"/>
    </source>
</evidence>
<evidence type="ECO:0000313" key="2">
    <source>
        <dbReference type="EMBL" id="OHT04752.1"/>
    </source>
</evidence>
<comment type="caution">
    <text evidence="2">The sequence shown here is derived from an EMBL/GenBank/DDBJ whole genome shotgun (WGS) entry which is preliminary data.</text>
</comment>
<reference evidence="2" key="1">
    <citation type="submission" date="2016-10" db="EMBL/GenBank/DDBJ databases">
        <authorList>
            <person name="Benchimol M."/>
            <person name="Almeida L.G."/>
            <person name="Vasconcelos A.T."/>
            <person name="Perreira-Neves A."/>
            <person name="Rosa I.A."/>
            <person name="Tasca T."/>
            <person name="Bogo M.R."/>
            <person name="de Souza W."/>
        </authorList>
    </citation>
    <scope>NUCLEOTIDE SEQUENCE [LARGE SCALE GENOMIC DNA]</scope>
    <source>
        <strain evidence="2">K</strain>
    </source>
</reference>
<protein>
    <submittedName>
        <fullName evidence="2">Uncharacterized protein</fullName>
    </submittedName>
</protein>
<evidence type="ECO:0000256" key="1">
    <source>
        <dbReference type="SAM" id="MobiDB-lite"/>
    </source>
</evidence>
<proteinExistence type="predicted"/>
<accession>A0A1J4K1T7</accession>